<name>A0A9X3RMJ8_9CORY</name>
<dbReference type="PROSITE" id="PS51257">
    <property type="entry name" value="PROKAR_LIPOPROTEIN"/>
    <property type="match status" value="1"/>
</dbReference>
<keyword evidence="2" id="KW-0732">Signal</keyword>
<feature type="signal peptide" evidence="2">
    <location>
        <begin position="1"/>
        <end position="17"/>
    </location>
</feature>
<dbReference type="EMBL" id="JBBMGJ010000009">
    <property type="protein sequence ID" value="MEK0145574.1"/>
    <property type="molecule type" value="Genomic_DNA"/>
</dbReference>
<feature type="chain" id="PRO_5040746421" description="DUF3558 domain-containing protein" evidence="2">
    <location>
        <begin position="18"/>
        <end position="196"/>
    </location>
</feature>
<organism evidence="3 5">
    <name type="scientific">Corynebacterium yonathiae</name>
    <dbReference type="NCBI Taxonomy" id="2913504"/>
    <lineage>
        <taxon>Bacteria</taxon>
        <taxon>Bacillati</taxon>
        <taxon>Actinomycetota</taxon>
        <taxon>Actinomycetes</taxon>
        <taxon>Mycobacteriales</taxon>
        <taxon>Corynebacteriaceae</taxon>
        <taxon>Corynebacterium</taxon>
    </lineage>
</organism>
<feature type="region of interest" description="Disordered" evidence="1">
    <location>
        <begin position="28"/>
        <end position="62"/>
    </location>
</feature>
<evidence type="ECO:0000313" key="4">
    <source>
        <dbReference type="EMBL" id="MEK0145574.1"/>
    </source>
</evidence>
<evidence type="ECO:0000256" key="1">
    <source>
        <dbReference type="SAM" id="MobiDB-lite"/>
    </source>
</evidence>
<keyword evidence="6" id="KW-1185">Reference proteome</keyword>
<reference evidence="3" key="1">
    <citation type="submission" date="2022-02" db="EMBL/GenBank/DDBJ databases">
        <title>Corynebacterium sp. from urogenital microbiome.</title>
        <authorList>
            <person name="Cappelli E.A."/>
            <person name="Ribeiro T.G."/>
            <person name="Peixe L."/>
        </authorList>
    </citation>
    <scope>NUCLEOTIDE SEQUENCE</scope>
    <source>
        <strain evidence="3">C21Ua_68</strain>
    </source>
</reference>
<gene>
    <name evidence="3" type="ORF">L8V22_07215</name>
    <name evidence="4" type="ORF">WMQ01_05745</name>
</gene>
<evidence type="ECO:0000313" key="5">
    <source>
        <dbReference type="Proteomes" id="UP001146439"/>
    </source>
</evidence>
<evidence type="ECO:0008006" key="7">
    <source>
        <dbReference type="Google" id="ProtNLM"/>
    </source>
</evidence>
<proteinExistence type="predicted"/>
<evidence type="ECO:0000313" key="6">
    <source>
        <dbReference type="Proteomes" id="UP001371299"/>
    </source>
</evidence>
<comment type="caution">
    <text evidence="3">The sequence shown here is derived from an EMBL/GenBank/DDBJ whole genome shotgun (WGS) entry which is preliminary data.</text>
</comment>
<reference evidence="4 6" key="2">
    <citation type="submission" date="2024-01" db="EMBL/GenBank/DDBJ databases">
        <title>Description of two novel Corynebacterium species isolated from human nasal passages and skin.</title>
        <authorList>
            <person name="Popowitch E."/>
            <person name="Tran T.H."/>
            <person name="Escapa I.F."/>
            <person name="Bhatt E."/>
            <person name="Sozat A.K."/>
            <person name="Roberts A.Q."/>
            <person name="Segre J.A."/>
            <person name="Kong H."/>
            <person name="Conlan S."/>
            <person name="Lemon K.P."/>
            <person name="Kelly M.S."/>
        </authorList>
    </citation>
    <scope>NUCLEOTIDE SEQUENCE [LARGE SCALE GENOMIC DNA]</scope>
    <source>
        <strain evidence="4 6">KPL2619</strain>
    </source>
</reference>
<accession>A0A9X3RMJ8</accession>
<evidence type="ECO:0000256" key="2">
    <source>
        <dbReference type="SAM" id="SignalP"/>
    </source>
</evidence>
<sequence length="196" mass="21196">MQRQVPLLLALSSTTLAAAGLVGCSSEQASTSECSPVDPAAVREALPDSLGEAKLDPQSAENDDHSFSALYRAEDKEQVSLLGTKYEAEGAPVCPDDPNEAAQRYLELLHDDLDAKNAAQQRPANDYSPFEFTSADRHFYCSAWPVKDSVSTTCVTTVGDVALNYYLHRDGRDSAAEQQRMEDIGAELAPALQDLD</sequence>
<dbReference type="EMBL" id="JAKMUZ010000012">
    <property type="protein sequence ID" value="MCZ9296346.1"/>
    <property type="molecule type" value="Genomic_DNA"/>
</dbReference>
<evidence type="ECO:0000313" key="3">
    <source>
        <dbReference type="EMBL" id="MCZ9296346.1"/>
    </source>
</evidence>
<dbReference type="AlphaFoldDB" id="A0A9X3RMJ8"/>
<protein>
    <recommendedName>
        <fullName evidence="7">DUF3558 domain-containing protein</fullName>
    </recommendedName>
</protein>
<dbReference type="Proteomes" id="UP001371299">
    <property type="component" value="Unassembled WGS sequence"/>
</dbReference>
<dbReference type="Proteomes" id="UP001146439">
    <property type="component" value="Unassembled WGS sequence"/>
</dbReference>
<dbReference type="RefSeq" id="WP_238801632.1">
    <property type="nucleotide sequence ID" value="NZ_JAKMUZ010000012.1"/>
</dbReference>